<dbReference type="AlphaFoldDB" id="A0AA46UGF0"/>
<dbReference type="Proteomes" id="UP001163036">
    <property type="component" value="Chromosome 1"/>
</dbReference>
<gene>
    <name evidence="1" type="ORF">M5598_09200</name>
</gene>
<evidence type="ECO:0000313" key="1">
    <source>
        <dbReference type="EMBL" id="UYV25250.1"/>
    </source>
</evidence>
<evidence type="ECO:0000313" key="2">
    <source>
        <dbReference type="Proteomes" id="UP001163036"/>
    </source>
</evidence>
<sequence>MKRYLDLALFVVGYWLRKSYNKQFKSDSPRLAFWVWGKFGVYGVQIEFRGGVVHTLIER</sequence>
<accession>A0AA46UGF0</accession>
<name>A0AA46UGF0_VIBPH</name>
<organism evidence="1 2">
    <name type="scientific">Vibrio parahaemolyticus</name>
    <dbReference type="NCBI Taxonomy" id="670"/>
    <lineage>
        <taxon>Bacteria</taxon>
        <taxon>Pseudomonadati</taxon>
        <taxon>Pseudomonadota</taxon>
        <taxon>Gammaproteobacteria</taxon>
        <taxon>Vibrionales</taxon>
        <taxon>Vibrionaceae</taxon>
        <taxon>Vibrio</taxon>
    </lineage>
</organism>
<proteinExistence type="predicted"/>
<dbReference type="RefSeq" id="WP_228086956.1">
    <property type="nucleotide sequence ID" value="NZ_CP097355.1"/>
</dbReference>
<dbReference type="EMBL" id="CP097355">
    <property type="protein sequence ID" value="UYV25250.1"/>
    <property type="molecule type" value="Genomic_DNA"/>
</dbReference>
<reference evidence="1" key="1">
    <citation type="submission" date="2022-05" db="EMBL/GenBank/DDBJ databases">
        <title>Megaplasmid of Vibrio parahaemolyticus.</title>
        <authorList>
            <person name="Strauch E."/>
            <person name="Borowiak M."/>
        </authorList>
    </citation>
    <scope>NUCLEOTIDE SEQUENCE</scope>
    <source>
        <strain evidence="1">16-VB00198</strain>
    </source>
</reference>
<protein>
    <submittedName>
        <fullName evidence="1">Uncharacterized protein</fullName>
    </submittedName>
</protein>